<dbReference type="AlphaFoldDB" id="A0AAV2ZAR7"/>
<evidence type="ECO:0000313" key="2">
    <source>
        <dbReference type="EMBL" id="DBA03406.1"/>
    </source>
</evidence>
<accession>A0AAV2ZAR7</accession>
<dbReference type="EMBL" id="DAKRPA010000019">
    <property type="protein sequence ID" value="DBA03406.1"/>
    <property type="molecule type" value="Genomic_DNA"/>
</dbReference>
<feature type="domain" description="DDE-1" evidence="1">
    <location>
        <begin position="45"/>
        <end position="213"/>
    </location>
</feature>
<dbReference type="PANTHER" id="PTHR19303">
    <property type="entry name" value="TRANSPOSON"/>
    <property type="match status" value="1"/>
</dbReference>
<protein>
    <recommendedName>
        <fullName evidence="1">DDE-1 domain-containing protein</fullName>
    </recommendedName>
</protein>
<dbReference type="GO" id="GO:0005634">
    <property type="term" value="C:nucleus"/>
    <property type="evidence" value="ECO:0007669"/>
    <property type="project" value="TreeGrafter"/>
</dbReference>
<dbReference type="GO" id="GO:0003677">
    <property type="term" value="F:DNA binding"/>
    <property type="evidence" value="ECO:0007669"/>
    <property type="project" value="TreeGrafter"/>
</dbReference>
<dbReference type="InterPro" id="IPR050863">
    <property type="entry name" value="CenT-Element_Derived"/>
</dbReference>
<keyword evidence="3" id="KW-1185">Reference proteome</keyword>
<comment type="caution">
    <text evidence="2">The sequence shown here is derived from an EMBL/GenBank/DDBJ whole genome shotgun (WGS) entry which is preliminary data.</text>
</comment>
<dbReference type="Proteomes" id="UP001146120">
    <property type="component" value="Unassembled WGS sequence"/>
</dbReference>
<dbReference type="InterPro" id="IPR004875">
    <property type="entry name" value="DDE_SF_endonuclease_dom"/>
</dbReference>
<organism evidence="2 3">
    <name type="scientific">Lagenidium giganteum</name>
    <dbReference type="NCBI Taxonomy" id="4803"/>
    <lineage>
        <taxon>Eukaryota</taxon>
        <taxon>Sar</taxon>
        <taxon>Stramenopiles</taxon>
        <taxon>Oomycota</taxon>
        <taxon>Peronosporomycetes</taxon>
        <taxon>Pythiales</taxon>
        <taxon>Pythiaceae</taxon>
    </lineage>
</organism>
<reference evidence="2" key="1">
    <citation type="submission" date="2022-11" db="EMBL/GenBank/DDBJ databases">
        <authorList>
            <person name="Morgan W.R."/>
            <person name="Tartar A."/>
        </authorList>
    </citation>
    <scope>NUCLEOTIDE SEQUENCE</scope>
    <source>
        <strain evidence="2">ARSEF 373</strain>
    </source>
</reference>
<evidence type="ECO:0000259" key="1">
    <source>
        <dbReference type="Pfam" id="PF03184"/>
    </source>
</evidence>
<proteinExistence type="predicted"/>
<name>A0AAV2ZAR7_9STRA</name>
<evidence type="ECO:0000313" key="3">
    <source>
        <dbReference type="Proteomes" id="UP001146120"/>
    </source>
</evidence>
<gene>
    <name evidence="2" type="ORF">N0F65_002814</name>
</gene>
<dbReference type="PANTHER" id="PTHR19303:SF73">
    <property type="entry name" value="PROTEIN PDC2"/>
    <property type="match status" value="1"/>
</dbReference>
<sequence length="250" mass="28490">MQDFFCKTKTPVTSSTWTRQAWYRSASRRTIARAEKVAGAKIAKGRITVALTANADGSEFFPPLFVRFSKSPVCFKHQTAEELGFDYDHSSKAWMNARIFQDWLRRWNSRLVAEERHITLIVDGVSSHKIDNLELSNIIVHEFMPKVTAHIQPMDAGAIAALKACLSTSKAHKADPAKGIVTPDDLRSFYQIDVLTAMTWAKRAWERTKPESMVKYGKKIMHAPWRVTDLLNPVDNERHCVPEVPRMHNP</sequence>
<dbReference type="Pfam" id="PF03184">
    <property type="entry name" value="DDE_1"/>
    <property type="match status" value="1"/>
</dbReference>
<reference evidence="2" key="2">
    <citation type="journal article" date="2023" name="Microbiol Resour">
        <title>Decontamination and Annotation of the Draft Genome Sequence of the Oomycete Lagenidium giganteum ARSEF 373.</title>
        <authorList>
            <person name="Morgan W.R."/>
            <person name="Tartar A."/>
        </authorList>
    </citation>
    <scope>NUCLEOTIDE SEQUENCE</scope>
    <source>
        <strain evidence="2">ARSEF 373</strain>
    </source>
</reference>